<dbReference type="AlphaFoldDB" id="A0A286UJG7"/>
<sequence>MNGDRLDLFVVDDTGSMEMITLDTSHENAYVLSTWSTQTYNNGWDPVFSIWSGLFSVLNDKTGERAVTMGPSPLPSSFIMFSSDSDPSRLFCESSGTVLYDGRGDLWSLCTVKERLGRILLYNASEVVDDSVSITSCTPVQLKVQPMIN</sequence>
<dbReference type="InParanoid" id="A0A286UJG7"/>
<accession>A0A286UJG7</accession>
<evidence type="ECO:0000313" key="1">
    <source>
        <dbReference type="EMBL" id="PAV19766.1"/>
    </source>
</evidence>
<evidence type="ECO:0000313" key="2">
    <source>
        <dbReference type="Proteomes" id="UP000217199"/>
    </source>
</evidence>
<protein>
    <submittedName>
        <fullName evidence="1">Uncharacterized protein</fullName>
    </submittedName>
</protein>
<dbReference type="Proteomes" id="UP000217199">
    <property type="component" value="Unassembled WGS sequence"/>
</dbReference>
<dbReference type="EMBL" id="NBII01000004">
    <property type="protein sequence ID" value="PAV19766.1"/>
    <property type="molecule type" value="Genomic_DNA"/>
</dbReference>
<keyword evidence="2" id="KW-1185">Reference proteome</keyword>
<proteinExistence type="predicted"/>
<reference evidence="1 2" key="1">
    <citation type="journal article" date="2017" name="Mol. Ecol.">
        <title>Comparative and population genomic landscape of Phellinus noxius: A hypervariable fungus causing root rot in trees.</title>
        <authorList>
            <person name="Chung C.L."/>
            <person name="Lee T.J."/>
            <person name="Akiba M."/>
            <person name="Lee H.H."/>
            <person name="Kuo T.H."/>
            <person name="Liu D."/>
            <person name="Ke H.M."/>
            <person name="Yokoi T."/>
            <person name="Roa M.B."/>
            <person name="Lu M.J."/>
            <person name="Chang Y.Y."/>
            <person name="Ann P.J."/>
            <person name="Tsai J.N."/>
            <person name="Chen C.Y."/>
            <person name="Tzean S.S."/>
            <person name="Ota Y."/>
            <person name="Hattori T."/>
            <person name="Sahashi N."/>
            <person name="Liou R.F."/>
            <person name="Kikuchi T."/>
            <person name="Tsai I.J."/>
        </authorList>
    </citation>
    <scope>NUCLEOTIDE SEQUENCE [LARGE SCALE GENOMIC DNA]</scope>
    <source>
        <strain evidence="1 2">FFPRI411160</strain>
    </source>
</reference>
<organism evidence="1 2">
    <name type="scientific">Pyrrhoderma noxium</name>
    <dbReference type="NCBI Taxonomy" id="2282107"/>
    <lineage>
        <taxon>Eukaryota</taxon>
        <taxon>Fungi</taxon>
        <taxon>Dikarya</taxon>
        <taxon>Basidiomycota</taxon>
        <taxon>Agaricomycotina</taxon>
        <taxon>Agaricomycetes</taxon>
        <taxon>Hymenochaetales</taxon>
        <taxon>Hymenochaetaceae</taxon>
        <taxon>Pyrrhoderma</taxon>
    </lineage>
</organism>
<name>A0A286UJG7_9AGAM</name>
<gene>
    <name evidence="1" type="ORF">PNOK_0470000</name>
</gene>
<comment type="caution">
    <text evidence="1">The sequence shown here is derived from an EMBL/GenBank/DDBJ whole genome shotgun (WGS) entry which is preliminary data.</text>
</comment>